<feature type="non-terminal residue" evidence="3">
    <location>
        <position position="62"/>
    </location>
</feature>
<dbReference type="AlphaFoldDB" id="A0A382DJN0"/>
<protein>
    <recommendedName>
        <fullName evidence="4">CNNM transmembrane domain-containing protein</fullName>
    </recommendedName>
</protein>
<evidence type="ECO:0000313" key="3">
    <source>
        <dbReference type="EMBL" id="SVB38690.1"/>
    </source>
</evidence>
<evidence type="ECO:0008006" key="4">
    <source>
        <dbReference type="Google" id="ProtNLM"/>
    </source>
</evidence>
<sequence length="62" mass="7131">MRRFFKPKEGRIVSEDELLETAKKALESKSIENDEHELIESVLAFGDTLVREVMTPRPDIVS</sequence>
<dbReference type="Gene3D" id="3.10.580.10">
    <property type="entry name" value="CBS-domain"/>
    <property type="match status" value="1"/>
</dbReference>
<keyword evidence="2" id="KW-0129">CBS domain</keyword>
<name>A0A382DJN0_9ZZZZ</name>
<dbReference type="InterPro" id="IPR046342">
    <property type="entry name" value="CBS_dom_sf"/>
</dbReference>
<dbReference type="PANTHER" id="PTHR22777">
    <property type="entry name" value="HEMOLYSIN-RELATED"/>
    <property type="match status" value="1"/>
</dbReference>
<dbReference type="EMBL" id="UINC01039751">
    <property type="protein sequence ID" value="SVB38690.1"/>
    <property type="molecule type" value="Genomic_DNA"/>
</dbReference>
<reference evidence="3" key="1">
    <citation type="submission" date="2018-05" db="EMBL/GenBank/DDBJ databases">
        <authorList>
            <person name="Lanie J.A."/>
            <person name="Ng W.-L."/>
            <person name="Kazmierczak K.M."/>
            <person name="Andrzejewski T.M."/>
            <person name="Davidsen T.M."/>
            <person name="Wayne K.J."/>
            <person name="Tettelin H."/>
            <person name="Glass J.I."/>
            <person name="Rusch D."/>
            <person name="Podicherti R."/>
            <person name="Tsui H.-C.T."/>
            <person name="Winkler M.E."/>
        </authorList>
    </citation>
    <scope>NUCLEOTIDE SEQUENCE</scope>
</reference>
<keyword evidence="1" id="KW-0677">Repeat</keyword>
<accession>A0A382DJN0</accession>
<evidence type="ECO:0000256" key="2">
    <source>
        <dbReference type="ARBA" id="ARBA00023122"/>
    </source>
</evidence>
<dbReference type="PANTHER" id="PTHR22777:SF17">
    <property type="entry name" value="UPF0053 PROTEIN SLL0260"/>
    <property type="match status" value="1"/>
</dbReference>
<organism evidence="3">
    <name type="scientific">marine metagenome</name>
    <dbReference type="NCBI Taxonomy" id="408172"/>
    <lineage>
        <taxon>unclassified sequences</taxon>
        <taxon>metagenomes</taxon>
        <taxon>ecological metagenomes</taxon>
    </lineage>
</organism>
<proteinExistence type="predicted"/>
<gene>
    <name evidence="3" type="ORF">METZ01_LOCUS191544</name>
</gene>
<evidence type="ECO:0000256" key="1">
    <source>
        <dbReference type="ARBA" id="ARBA00022737"/>
    </source>
</evidence>